<evidence type="ECO:0000313" key="4">
    <source>
        <dbReference type="EMBL" id="QTX12498.1"/>
    </source>
</evidence>
<sequence>MKIHAMALSLGVMLGVSACGGSGSTLGSTSTPTGSTGNNTITRTVDTSSTSGTTSTSGVGLGSASSTSTSTSNSNTTSAVLNAEGLWRGSSDTSRTVTALIADNGFYWVLYSAAGNNATTAGVIVGNTISSNGSITSSNGKDFNFETNSLFPLIWTGSYTAKTRLQGTLTYTDIPGGIVTLNTTHDSGYNITPNVATISGRYTGSSTSLANRNVPTAFVIYATGQLTGSRTDGCTFSGNVTPRLRGNIYNVSITYGVGCSESNSGRSTSSTGTAYVNPANNQLQSVTLNNSVNDVLLFIGDKQ</sequence>
<organism evidence="4">
    <name type="scientific">Thiothrix fructosivorans</name>
    <dbReference type="NCBI Taxonomy" id="111770"/>
    <lineage>
        <taxon>Bacteria</taxon>
        <taxon>Pseudomonadati</taxon>
        <taxon>Pseudomonadota</taxon>
        <taxon>Gammaproteobacteria</taxon>
        <taxon>Thiotrichales</taxon>
        <taxon>Thiotrichaceae</taxon>
        <taxon>Thiothrix</taxon>
    </lineage>
</organism>
<dbReference type="EMBL" id="JAFMPM010000006">
    <property type="protein sequence ID" value="MBO0611996.1"/>
    <property type="molecule type" value="Genomic_DNA"/>
</dbReference>
<feature type="compositionally biased region" description="Low complexity" evidence="1">
    <location>
        <begin position="47"/>
        <end position="76"/>
    </location>
</feature>
<reference evidence="4" key="2">
    <citation type="submission" date="2021-04" db="EMBL/GenBank/DDBJ databases">
        <title>Complete Genome and methylome analysis of Thiothrix fructosivorans ATCC 49748.</title>
        <authorList>
            <person name="Fomenkov A."/>
            <person name="Sun L."/>
            <person name="Vincze T."/>
            <person name="Grabovich M.Y."/>
            <person name="Roberts R.J."/>
        </authorList>
    </citation>
    <scope>NUCLEOTIDE SEQUENCE</scope>
    <source>
        <strain evidence="4">ATCC 49748</strain>
    </source>
</reference>
<evidence type="ECO:0000313" key="3">
    <source>
        <dbReference type="EMBL" id="MBO0611996.1"/>
    </source>
</evidence>
<reference evidence="3 5" key="1">
    <citation type="submission" date="2021-03" db="EMBL/GenBank/DDBJ databases">
        <title>Draft genome and methylome analysis of Thiotrix fructosivoruns ATCC 49748.</title>
        <authorList>
            <person name="Fomenkov A."/>
            <person name="Grabovich M.Y."/>
            <person name="Roberts R.J."/>
        </authorList>
    </citation>
    <scope>NUCLEOTIDE SEQUENCE [LARGE SCALE GENOMIC DNA]</scope>
    <source>
        <strain evidence="3 5">ATCC 49748</strain>
    </source>
</reference>
<evidence type="ECO:0000313" key="5">
    <source>
        <dbReference type="Proteomes" id="UP000664466"/>
    </source>
</evidence>
<dbReference type="PROSITE" id="PS51257">
    <property type="entry name" value="PROKAR_LIPOPROTEIN"/>
    <property type="match status" value="1"/>
</dbReference>
<accession>A0A8B0SR60</accession>
<dbReference type="RefSeq" id="WP_207249714.1">
    <property type="nucleotide sequence ID" value="NZ_JAFMPM010000006.1"/>
</dbReference>
<dbReference type="Proteomes" id="UP000664466">
    <property type="component" value="Unassembled WGS sequence"/>
</dbReference>
<evidence type="ECO:0000256" key="2">
    <source>
        <dbReference type="SAM" id="SignalP"/>
    </source>
</evidence>
<feature type="chain" id="PRO_5032379260" description="Lipoprotein" evidence="2">
    <location>
        <begin position="19"/>
        <end position="303"/>
    </location>
</feature>
<feature type="compositionally biased region" description="Low complexity" evidence="1">
    <location>
        <begin position="25"/>
        <end position="37"/>
    </location>
</feature>
<feature type="signal peptide" evidence="2">
    <location>
        <begin position="1"/>
        <end position="18"/>
    </location>
</feature>
<dbReference type="EMBL" id="CP072748">
    <property type="protein sequence ID" value="QTX12498.1"/>
    <property type="molecule type" value="Genomic_DNA"/>
</dbReference>
<dbReference type="AlphaFoldDB" id="A0A8B0SR60"/>
<protein>
    <recommendedName>
        <fullName evidence="6">Lipoprotein</fullName>
    </recommendedName>
</protein>
<name>A0A8B0SR60_9GAMM</name>
<evidence type="ECO:0000256" key="1">
    <source>
        <dbReference type="SAM" id="MobiDB-lite"/>
    </source>
</evidence>
<gene>
    <name evidence="4" type="ORF">J1836_009315</name>
    <name evidence="3" type="ORF">J1836_03510</name>
</gene>
<proteinExistence type="predicted"/>
<keyword evidence="5" id="KW-1185">Reference proteome</keyword>
<keyword evidence="2" id="KW-0732">Signal</keyword>
<evidence type="ECO:0008006" key="6">
    <source>
        <dbReference type="Google" id="ProtNLM"/>
    </source>
</evidence>
<feature type="region of interest" description="Disordered" evidence="1">
    <location>
        <begin position="25"/>
        <end position="76"/>
    </location>
</feature>